<proteinExistence type="predicted"/>
<dbReference type="Proteomes" id="UP000183107">
    <property type="component" value="Unassembled WGS sequence"/>
</dbReference>
<keyword evidence="2" id="KW-1185">Reference proteome</keyword>
<evidence type="ECO:0000313" key="1">
    <source>
        <dbReference type="EMBL" id="SFN39992.1"/>
    </source>
</evidence>
<gene>
    <name evidence="1" type="ORF">SAMN05216386_0816</name>
</gene>
<sequence>MTQLLLPLWSNGGEEFPHALFEQVRDELVREFGGLTAYTRTPASGLWQKKDGLTVRDEIIVYEVMVKDLDEDWWRNYRKKLEQRFGQDELVIRAQEARLL</sequence>
<protein>
    <submittedName>
        <fullName evidence="1">Uncharacterized protein</fullName>
    </submittedName>
</protein>
<reference evidence="2" key="1">
    <citation type="submission" date="2016-10" db="EMBL/GenBank/DDBJ databases">
        <authorList>
            <person name="Varghese N."/>
        </authorList>
    </citation>
    <scope>NUCLEOTIDE SEQUENCE [LARGE SCALE GENOMIC DNA]</scope>
    <source>
        <strain evidence="2">Nsp8</strain>
    </source>
</reference>
<accession>A0A1I4YPQ9</accession>
<name>A0A1I4YPQ9_9PROT</name>
<dbReference type="AlphaFoldDB" id="A0A1I4YPQ9"/>
<evidence type="ECO:0000313" key="2">
    <source>
        <dbReference type="Proteomes" id="UP000183107"/>
    </source>
</evidence>
<dbReference type="EMBL" id="FOVJ01000001">
    <property type="protein sequence ID" value="SFN39992.1"/>
    <property type="molecule type" value="Genomic_DNA"/>
</dbReference>
<organism evidence="1 2">
    <name type="scientific">Nitrosospira briensis</name>
    <dbReference type="NCBI Taxonomy" id="35799"/>
    <lineage>
        <taxon>Bacteria</taxon>
        <taxon>Pseudomonadati</taxon>
        <taxon>Pseudomonadota</taxon>
        <taxon>Betaproteobacteria</taxon>
        <taxon>Nitrosomonadales</taxon>
        <taxon>Nitrosomonadaceae</taxon>
        <taxon>Nitrosospira</taxon>
    </lineage>
</organism>